<dbReference type="GO" id="GO:0016020">
    <property type="term" value="C:membrane"/>
    <property type="evidence" value="ECO:0007669"/>
    <property type="project" value="TreeGrafter"/>
</dbReference>
<dbReference type="SUPFAM" id="SSF49299">
    <property type="entry name" value="PKD domain"/>
    <property type="match status" value="6"/>
</dbReference>
<dbReference type="Pfam" id="PF07705">
    <property type="entry name" value="CARDB"/>
    <property type="match status" value="2"/>
</dbReference>
<sequence>MSARFSFGAVAAAAVVTLVVLAPVVGVIPITASAQAQHSSYAVAQGTTCSVVDPVTNTSQTASSFYDYRNPYPYITGNPFASTYSSYGTQAYQETSTSKLLFYEGADGASLVLVHDRLGDEDGGSTVSMRFSGLPSDGEWVVEDDEYPGRDDEWTVGDTTTTVDWMWAENRTDGGVFRGIGDIGDPVILSPRFNEDAAAWGDWNYSGSSEYRIDSWTVVDAGGSDVELDRDRRTFVHGGTCQVTPPNAAVDGPTSAETGESVTFDAGDSTDDEALGGFEWDFDGDGEVDQVTTDPGVSQVFDQAGTHTVTVTAFDRYGNGDTATMNVSVSVPASPPNASIAAPAEAVVNESVTLDATSSTDEGEIVAYRWDADGDGVYELNTTDATIEYTYETVGLVSPLVTVVDDDGTINSDATTLTIREPNQPPNATLDAPSSVAAGDAVTLDASNSTDDRGIDHYEWDVDGDGEVDAETAEPRTTHTYRSPGTVTATVTVVDTDDATATTSQAITVEPVGDPPDARIEAPESALVGQPVTLDASNSTDDRGIDHYEWDVDGDGSAEANTNASVFEHAYNETGFVSPRVTVVDTDGNANVATANIRVEQGDSSPTAALTAPANATVGSEVTFDASNSTDDGTIVEYRWDPDGDGTVDGTTSEPTYAHTYETAGNFEPSVTVVDDDNVTATASATVQVVSAGNPPNASLNTPAEATVGDAVSLDASASGDDRGIDHYEWDVDGDGTVERETTGPVLDHTYESAGEVTPSVTVVDTDGLTAAASGSLTVAARSSGGGGGNSGSSGGSGGSTGGGANTGGSDRNNGGSGGTGGANGDADDGAGGQDDDTETSGEPQFSRVNVSLSAEELLVGETLVVEATVSNTGNATGTKGVEFEVDDEIVRDRHLTLAPNETRTVSLTREFTTPGTRTIKVDFQDKHYVTVNPLEPDIRINRLQVDESVTAGESFDVSAVVVNTGEAEGQRTVELVLFGQVVDAETVSLDTGESTRVTFTRAIQSAGSYDVVVGNETTTVDVIGNATNSTTAETTGDGATGAEVPGFDLALAVVAIAVAAITILRRHRS</sequence>
<dbReference type="OrthoDB" id="103676at2157"/>
<evidence type="ECO:0000256" key="1">
    <source>
        <dbReference type="SAM" id="MobiDB-lite"/>
    </source>
</evidence>
<evidence type="ECO:0000259" key="2">
    <source>
        <dbReference type="PROSITE" id="PS50093"/>
    </source>
</evidence>
<dbReference type="PROSITE" id="PS50093">
    <property type="entry name" value="PKD"/>
    <property type="match status" value="6"/>
</dbReference>
<dbReference type="Proteomes" id="UP000471521">
    <property type="component" value="Unassembled WGS sequence"/>
</dbReference>
<evidence type="ECO:0000313" key="3">
    <source>
        <dbReference type="EMBL" id="MXR19627.1"/>
    </source>
</evidence>
<keyword evidence="4" id="KW-1185">Reference proteome</keyword>
<dbReference type="CDD" id="cd00146">
    <property type="entry name" value="PKD"/>
    <property type="match status" value="5"/>
</dbReference>
<dbReference type="PANTHER" id="PTHR46182">
    <property type="entry name" value="FI19480P1"/>
    <property type="match status" value="1"/>
</dbReference>
<reference evidence="3 4" key="1">
    <citation type="submission" date="2019-12" db="EMBL/GenBank/DDBJ databases">
        <title>Isolation and characterization of three novel carbon monoxide-oxidizing members of Halobacteria from salione crusts and soils.</title>
        <authorList>
            <person name="Myers M.R."/>
            <person name="King G.M."/>
        </authorList>
    </citation>
    <scope>NUCLEOTIDE SEQUENCE [LARGE SCALE GENOMIC DNA]</scope>
    <source>
        <strain evidence="3 4">PCN9</strain>
    </source>
</reference>
<dbReference type="GO" id="GO:0031410">
    <property type="term" value="C:cytoplasmic vesicle"/>
    <property type="evidence" value="ECO:0007669"/>
    <property type="project" value="TreeGrafter"/>
</dbReference>
<proteinExistence type="predicted"/>
<dbReference type="InterPro" id="IPR011635">
    <property type="entry name" value="CARDB"/>
</dbReference>
<comment type="caution">
    <text evidence="3">The sequence shown here is derived from an EMBL/GenBank/DDBJ whole genome shotgun (WGS) entry which is preliminary data.</text>
</comment>
<dbReference type="InterPro" id="IPR035986">
    <property type="entry name" value="PKD_dom_sf"/>
</dbReference>
<dbReference type="Pfam" id="PF18911">
    <property type="entry name" value="PKD_4"/>
    <property type="match status" value="6"/>
</dbReference>
<dbReference type="RefSeq" id="WP_159525208.1">
    <property type="nucleotide sequence ID" value="NZ_WUUU01000010.1"/>
</dbReference>
<feature type="domain" description="PKD" evidence="2">
    <location>
        <begin position="245"/>
        <end position="336"/>
    </location>
</feature>
<feature type="domain" description="PKD" evidence="2">
    <location>
        <begin position="335"/>
        <end position="419"/>
    </location>
</feature>
<dbReference type="InterPro" id="IPR013783">
    <property type="entry name" value="Ig-like_fold"/>
</dbReference>
<gene>
    <name evidence="3" type="ORF">GRX66_03035</name>
</gene>
<feature type="domain" description="PKD" evidence="2">
    <location>
        <begin position="425"/>
        <end position="510"/>
    </location>
</feature>
<dbReference type="InterPro" id="IPR000601">
    <property type="entry name" value="PKD_dom"/>
</dbReference>
<feature type="domain" description="PKD" evidence="2">
    <location>
        <begin position="695"/>
        <end position="786"/>
    </location>
</feature>
<dbReference type="InterPro" id="IPR022409">
    <property type="entry name" value="PKD/Chitinase_dom"/>
</dbReference>
<protein>
    <submittedName>
        <fullName evidence="3">PKD domain-containing protein</fullName>
    </submittedName>
</protein>
<feature type="region of interest" description="Disordered" evidence="1">
    <location>
        <begin position="780"/>
        <end position="848"/>
    </location>
</feature>
<dbReference type="PANTHER" id="PTHR46182:SF2">
    <property type="entry name" value="FI19480P1"/>
    <property type="match status" value="1"/>
</dbReference>
<feature type="compositionally biased region" description="Acidic residues" evidence="1">
    <location>
        <begin position="826"/>
        <end position="840"/>
    </location>
</feature>
<dbReference type="InterPro" id="IPR029865">
    <property type="entry name" value="KIAA0319-like"/>
</dbReference>
<name>A0A6B0SF82_9EURY</name>
<accession>A0A6B0SF82</accession>
<feature type="compositionally biased region" description="Gly residues" evidence="1">
    <location>
        <begin position="784"/>
        <end position="807"/>
    </location>
</feature>
<dbReference type="AlphaFoldDB" id="A0A6B0SF82"/>
<dbReference type="Gene3D" id="2.60.40.10">
    <property type="entry name" value="Immunoglobulins"/>
    <property type="match status" value="8"/>
</dbReference>
<dbReference type="EMBL" id="WUUU01000010">
    <property type="protein sequence ID" value="MXR19627.1"/>
    <property type="molecule type" value="Genomic_DNA"/>
</dbReference>
<feature type="domain" description="PKD" evidence="2">
    <location>
        <begin position="605"/>
        <end position="689"/>
    </location>
</feature>
<feature type="domain" description="PKD" evidence="2">
    <location>
        <begin position="515"/>
        <end position="600"/>
    </location>
</feature>
<dbReference type="SMART" id="SM00089">
    <property type="entry name" value="PKD"/>
    <property type="match status" value="6"/>
</dbReference>
<organism evidence="3 4">
    <name type="scientific">Halobacterium bonnevillei</name>
    <dbReference type="NCBI Taxonomy" id="2692200"/>
    <lineage>
        <taxon>Archaea</taxon>
        <taxon>Methanobacteriati</taxon>
        <taxon>Methanobacteriota</taxon>
        <taxon>Stenosarchaea group</taxon>
        <taxon>Halobacteria</taxon>
        <taxon>Halobacteriales</taxon>
        <taxon>Halobacteriaceae</taxon>
        <taxon>Halobacterium</taxon>
    </lineage>
</organism>
<feature type="compositionally biased region" description="Gly residues" evidence="1">
    <location>
        <begin position="815"/>
        <end position="824"/>
    </location>
</feature>
<evidence type="ECO:0000313" key="4">
    <source>
        <dbReference type="Proteomes" id="UP000471521"/>
    </source>
</evidence>